<organism evidence="2 3">
    <name type="scientific">Sulfurovum indicum</name>
    <dbReference type="NCBI Taxonomy" id="2779528"/>
    <lineage>
        <taxon>Bacteria</taxon>
        <taxon>Pseudomonadati</taxon>
        <taxon>Campylobacterota</taxon>
        <taxon>Epsilonproteobacteria</taxon>
        <taxon>Campylobacterales</taxon>
        <taxon>Sulfurovaceae</taxon>
        <taxon>Sulfurovum</taxon>
    </lineage>
</organism>
<name>A0A7M1S4J3_9BACT</name>
<keyword evidence="1" id="KW-0732">Signal</keyword>
<dbReference type="AlphaFoldDB" id="A0A7M1S4J3"/>
<dbReference type="KEGG" id="sinu:IMZ28_00055"/>
<protein>
    <submittedName>
        <fullName evidence="2">Uncharacterized protein</fullName>
    </submittedName>
</protein>
<dbReference type="RefSeq" id="WP_197548625.1">
    <property type="nucleotide sequence ID" value="NZ_CP063164.1"/>
</dbReference>
<feature type="chain" id="PRO_5029820539" evidence="1">
    <location>
        <begin position="25"/>
        <end position="70"/>
    </location>
</feature>
<dbReference type="Proteomes" id="UP000595074">
    <property type="component" value="Chromosome"/>
</dbReference>
<evidence type="ECO:0000256" key="1">
    <source>
        <dbReference type="SAM" id="SignalP"/>
    </source>
</evidence>
<proteinExistence type="predicted"/>
<reference evidence="2 3" key="1">
    <citation type="submission" date="2020-10" db="EMBL/GenBank/DDBJ databases">
        <title>The genome of sulfurovum sp.</title>
        <authorList>
            <person name="Xie S."/>
            <person name="Shao Z."/>
            <person name="Jiang L."/>
        </authorList>
    </citation>
    <scope>NUCLEOTIDE SEQUENCE [LARGE SCALE GENOMIC DNA]</scope>
    <source>
        <strain evidence="2 3">ST-419</strain>
    </source>
</reference>
<dbReference type="PROSITE" id="PS51257">
    <property type="entry name" value="PROKAR_LIPOPROTEIN"/>
    <property type="match status" value="1"/>
</dbReference>
<keyword evidence="3" id="KW-1185">Reference proteome</keyword>
<evidence type="ECO:0000313" key="2">
    <source>
        <dbReference type="EMBL" id="QOR61921.1"/>
    </source>
</evidence>
<evidence type="ECO:0000313" key="3">
    <source>
        <dbReference type="Proteomes" id="UP000595074"/>
    </source>
</evidence>
<accession>A0A7M1S4J3</accession>
<gene>
    <name evidence="2" type="ORF">IMZ28_00055</name>
</gene>
<dbReference type="EMBL" id="CP063164">
    <property type="protein sequence ID" value="QOR61921.1"/>
    <property type="molecule type" value="Genomic_DNA"/>
</dbReference>
<feature type="signal peptide" evidence="1">
    <location>
        <begin position="1"/>
        <end position="24"/>
    </location>
</feature>
<sequence length="70" mass="7937">MKKKSLLSLVCLWFLFLTSGCKEADSILMPIHKTSEEVNRTTGKLIMPVGVVTDTNLRFKESNFVVEKSF</sequence>